<dbReference type="InterPro" id="IPR029058">
    <property type="entry name" value="AB_hydrolase_fold"/>
</dbReference>
<keyword evidence="3" id="KW-0378">Hydrolase</keyword>
<gene>
    <name evidence="3" type="ORF">ACCAA_200065</name>
</gene>
<dbReference type="EMBL" id="FLQX01000095">
    <property type="protein sequence ID" value="SBT05300.1"/>
    <property type="molecule type" value="Genomic_DNA"/>
</dbReference>
<evidence type="ECO:0000313" key="3">
    <source>
        <dbReference type="EMBL" id="SBT05300.1"/>
    </source>
</evidence>
<keyword evidence="4" id="KW-1185">Reference proteome</keyword>
<dbReference type="GO" id="GO:0016787">
    <property type="term" value="F:hydrolase activity"/>
    <property type="evidence" value="ECO:0007669"/>
    <property type="project" value="UniProtKB-KW"/>
</dbReference>
<feature type="signal peptide" evidence="1">
    <location>
        <begin position="1"/>
        <end position="24"/>
    </location>
</feature>
<proteinExistence type="predicted"/>
<reference evidence="3 4" key="1">
    <citation type="submission" date="2016-06" db="EMBL/GenBank/DDBJ databases">
        <authorList>
            <person name="Kjaerup R.B."/>
            <person name="Dalgaard T.S."/>
            <person name="Juul-Madsen H.R."/>
        </authorList>
    </citation>
    <scope>NUCLEOTIDE SEQUENCE [LARGE SCALE GENOMIC DNA]</scope>
    <source>
        <strain evidence="3">3</strain>
    </source>
</reference>
<dbReference type="InterPro" id="IPR050228">
    <property type="entry name" value="Carboxylesterase_BioH"/>
</dbReference>
<evidence type="ECO:0000256" key="1">
    <source>
        <dbReference type="SAM" id="SignalP"/>
    </source>
</evidence>
<dbReference type="SUPFAM" id="SSF53474">
    <property type="entry name" value="alpha/beta-Hydrolases"/>
    <property type="match status" value="1"/>
</dbReference>
<protein>
    <submittedName>
        <fullName evidence="3">Alpha/beta hydrolase fold protein</fullName>
    </submittedName>
</protein>
<organism evidence="3 4">
    <name type="scientific">Candidatus Accumulibacter aalborgensis</name>
    <dbReference type="NCBI Taxonomy" id="1860102"/>
    <lineage>
        <taxon>Bacteria</taxon>
        <taxon>Pseudomonadati</taxon>
        <taxon>Pseudomonadota</taxon>
        <taxon>Betaproteobacteria</taxon>
        <taxon>Candidatus Accumulibacter</taxon>
    </lineage>
</organism>
<dbReference type="Proteomes" id="UP000199169">
    <property type="component" value="Unassembled WGS sequence"/>
</dbReference>
<dbReference type="AlphaFoldDB" id="A0A1A8XJI4"/>
<evidence type="ECO:0000259" key="2">
    <source>
        <dbReference type="Pfam" id="PF12697"/>
    </source>
</evidence>
<feature type="chain" id="PRO_5008381482" evidence="1">
    <location>
        <begin position="25"/>
        <end position="309"/>
    </location>
</feature>
<dbReference type="InterPro" id="IPR000073">
    <property type="entry name" value="AB_hydrolase_1"/>
</dbReference>
<dbReference type="Pfam" id="PF12697">
    <property type="entry name" value="Abhydrolase_6"/>
    <property type="match status" value="1"/>
</dbReference>
<dbReference type="PANTHER" id="PTHR43194:SF2">
    <property type="entry name" value="PEROXISOMAL MEMBRANE PROTEIN LPX1"/>
    <property type="match status" value="1"/>
</dbReference>
<dbReference type="PANTHER" id="PTHR43194">
    <property type="entry name" value="HYDROLASE ALPHA/BETA FOLD FAMILY"/>
    <property type="match status" value="1"/>
</dbReference>
<sequence length="309" mass="34425">MNRLGWHRLLWWLGIGLMSTSTLAANLSAHFFTTRDGLRLHYLEAGSGPQTIVFIPGWLMPATVFRLQLKALGDEFRVLAFDPRSQGQSEISRGSHDPARRMADMEDFLQAAGVGDYVLAGWSLGVLEVLDFIERKPQSGLRGLILIDNSIGEGTPPVARARKSRGDRSDPKFREHYLTNFCRSIFANPPPADIADAVLRSALQVPESAARELLSQPYPRTYWRDIVARQEVPVLYAIRPRLREQGEALQIRKGSLAQVEIFEQAGHTLFVDEPARFNAMTTDFARRAFMSSPDGARSALSARPPPSGN</sequence>
<feature type="domain" description="AB hydrolase-1" evidence="2">
    <location>
        <begin position="52"/>
        <end position="279"/>
    </location>
</feature>
<evidence type="ECO:0000313" key="4">
    <source>
        <dbReference type="Proteomes" id="UP000199169"/>
    </source>
</evidence>
<dbReference type="STRING" id="1860102.ACCAA_200065"/>
<name>A0A1A8XJI4_9PROT</name>
<accession>A0A1A8XJI4</accession>
<keyword evidence="1" id="KW-0732">Signal</keyword>
<dbReference type="Gene3D" id="3.40.50.1820">
    <property type="entry name" value="alpha/beta hydrolase"/>
    <property type="match status" value="1"/>
</dbReference>